<reference evidence="8" key="2">
    <citation type="submission" date="2020-10" db="EMBL/GenBank/DDBJ databases">
        <authorList>
            <person name="Cooper E.A."/>
            <person name="Brenton Z.W."/>
            <person name="Flinn B.S."/>
            <person name="Jenkins J."/>
            <person name="Shu S."/>
            <person name="Flowers D."/>
            <person name="Luo F."/>
            <person name="Wang Y."/>
            <person name="Xia P."/>
            <person name="Barry K."/>
            <person name="Daum C."/>
            <person name="Lipzen A."/>
            <person name="Yoshinaga Y."/>
            <person name="Schmutz J."/>
            <person name="Saski C."/>
            <person name="Vermerris W."/>
            <person name="Kresovich S."/>
        </authorList>
    </citation>
    <scope>NUCLEOTIDE SEQUENCE</scope>
</reference>
<dbReference type="CDD" id="cd00167">
    <property type="entry name" value="SANT"/>
    <property type="match status" value="1"/>
</dbReference>
<dbReference type="InterPro" id="IPR017884">
    <property type="entry name" value="SANT_dom"/>
</dbReference>
<dbReference type="InterPro" id="IPR006447">
    <property type="entry name" value="Myb_dom_plants"/>
</dbReference>
<comment type="caution">
    <text evidence="8">The sequence shown here is derived from an EMBL/GenBank/DDBJ whole genome shotgun (WGS) entry which is preliminary data.</text>
</comment>
<dbReference type="InterPro" id="IPR017930">
    <property type="entry name" value="Myb_dom"/>
</dbReference>
<evidence type="ECO:0000256" key="4">
    <source>
        <dbReference type="ARBA" id="ARBA00023242"/>
    </source>
</evidence>
<keyword evidence="2" id="KW-0238">DNA-binding</keyword>
<dbReference type="PROSITE" id="PS51293">
    <property type="entry name" value="SANT"/>
    <property type="match status" value="1"/>
</dbReference>
<dbReference type="PANTHER" id="PTHR44042:SF11">
    <property type="entry name" value="OS06G0173800 PROTEIN"/>
    <property type="match status" value="1"/>
</dbReference>
<evidence type="ECO:0000313" key="9">
    <source>
        <dbReference type="Proteomes" id="UP000807115"/>
    </source>
</evidence>
<dbReference type="PANTHER" id="PTHR44042">
    <property type="entry name" value="DUPLICATED HOMEODOMAIN-LIKE SUPERFAMILY PROTEIN-RELATED"/>
    <property type="match status" value="1"/>
</dbReference>
<feature type="domain" description="SANT" evidence="6">
    <location>
        <begin position="129"/>
        <end position="182"/>
    </location>
</feature>
<evidence type="ECO:0000256" key="1">
    <source>
        <dbReference type="ARBA" id="ARBA00023015"/>
    </source>
</evidence>
<dbReference type="Gene3D" id="1.10.10.60">
    <property type="entry name" value="Homeodomain-like"/>
    <property type="match status" value="1"/>
</dbReference>
<keyword evidence="3" id="KW-0804">Transcription</keyword>
<dbReference type="NCBIfam" id="TIGR01557">
    <property type="entry name" value="myb_SHAQKYF"/>
    <property type="match status" value="1"/>
</dbReference>
<dbReference type="GO" id="GO:0003677">
    <property type="term" value="F:DNA binding"/>
    <property type="evidence" value="ECO:0007669"/>
    <property type="project" value="UniProtKB-KW"/>
</dbReference>
<feature type="domain" description="HTH myb-type" evidence="7">
    <location>
        <begin position="126"/>
        <end position="182"/>
    </location>
</feature>
<dbReference type="InterPro" id="IPR009057">
    <property type="entry name" value="Homeodomain-like_sf"/>
</dbReference>
<dbReference type="InterPro" id="IPR056195">
    <property type="entry name" value="HTH_70"/>
</dbReference>
<dbReference type="PROSITE" id="PS50090">
    <property type="entry name" value="MYB_LIKE"/>
    <property type="match status" value="1"/>
</dbReference>
<proteinExistence type="predicted"/>
<evidence type="ECO:0000259" key="6">
    <source>
        <dbReference type="PROSITE" id="PS51293"/>
    </source>
</evidence>
<gene>
    <name evidence="8" type="ORF">BDA96_02G336200</name>
</gene>
<evidence type="ECO:0000256" key="3">
    <source>
        <dbReference type="ARBA" id="ARBA00023163"/>
    </source>
</evidence>
<evidence type="ECO:0000259" key="7">
    <source>
        <dbReference type="PROSITE" id="PS51294"/>
    </source>
</evidence>
<evidence type="ECO:0000313" key="8">
    <source>
        <dbReference type="EMBL" id="KAG0545140.1"/>
    </source>
</evidence>
<evidence type="ECO:0000259" key="5">
    <source>
        <dbReference type="PROSITE" id="PS50090"/>
    </source>
</evidence>
<dbReference type="EMBL" id="CM027681">
    <property type="protein sequence ID" value="KAG0545140.1"/>
    <property type="molecule type" value="Genomic_DNA"/>
</dbReference>
<dbReference type="SUPFAM" id="SSF46689">
    <property type="entry name" value="Homeodomain-like"/>
    <property type="match status" value="1"/>
</dbReference>
<protein>
    <submittedName>
        <fullName evidence="8">Uncharacterized protein</fullName>
    </submittedName>
</protein>
<dbReference type="Pfam" id="PF00249">
    <property type="entry name" value="Myb_DNA-binding"/>
    <property type="match status" value="1"/>
</dbReference>
<reference evidence="8" key="1">
    <citation type="journal article" date="2019" name="BMC Genomics">
        <title>A new reference genome for Sorghum bicolor reveals high levels of sequence similarity between sweet and grain genotypes: implications for the genetics of sugar metabolism.</title>
        <authorList>
            <person name="Cooper E.A."/>
            <person name="Brenton Z.W."/>
            <person name="Flinn B.S."/>
            <person name="Jenkins J."/>
            <person name="Shu S."/>
            <person name="Flowers D."/>
            <person name="Luo F."/>
            <person name="Wang Y."/>
            <person name="Xia P."/>
            <person name="Barry K."/>
            <person name="Daum C."/>
            <person name="Lipzen A."/>
            <person name="Yoshinaga Y."/>
            <person name="Schmutz J."/>
            <person name="Saski C."/>
            <person name="Vermerris W."/>
            <person name="Kresovich S."/>
        </authorList>
    </citation>
    <scope>NUCLEOTIDE SEQUENCE</scope>
</reference>
<evidence type="ECO:0000256" key="2">
    <source>
        <dbReference type="ARBA" id="ARBA00023125"/>
    </source>
</evidence>
<dbReference type="Proteomes" id="UP000807115">
    <property type="component" value="Chromosome 2"/>
</dbReference>
<dbReference type="SMART" id="SM00717">
    <property type="entry name" value="SANT"/>
    <property type="match status" value="2"/>
</dbReference>
<dbReference type="InterPro" id="IPR001005">
    <property type="entry name" value="SANT/Myb"/>
</dbReference>
<name>A0A921UVL4_SORBI</name>
<organism evidence="8 9">
    <name type="scientific">Sorghum bicolor</name>
    <name type="common">Sorghum</name>
    <name type="synonym">Sorghum vulgare</name>
    <dbReference type="NCBI Taxonomy" id="4558"/>
    <lineage>
        <taxon>Eukaryota</taxon>
        <taxon>Viridiplantae</taxon>
        <taxon>Streptophyta</taxon>
        <taxon>Embryophyta</taxon>
        <taxon>Tracheophyta</taxon>
        <taxon>Spermatophyta</taxon>
        <taxon>Magnoliopsida</taxon>
        <taxon>Liliopsida</taxon>
        <taxon>Poales</taxon>
        <taxon>Poaceae</taxon>
        <taxon>PACMAD clade</taxon>
        <taxon>Panicoideae</taxon>
        <taxon>Andropogonodae</taxon>
        <taxon>Andropogoneae</taxon>
        <taxon>Sorghinae</taxon>
        <taxon>Sorghum</taxon>
    </lineage>
</organism>
<dbReference type="Pfam" id="PF23671">
    <property type="entry name" value="HTH_70"/>
    <property type="match status" value="1"/>
</dbReference>
<keyword evidence="4" id="KW-0539">Nucleus</keyword>
<feature type="domain" description="Myb-like" evidence="5">
    <location>
        <begin position="126"/>
        <end position="178"/>
    </location>
</feature>
<accession>A0A921UVL4</accession>
<sequence>MDLKAIQEWTSCEVAEFKALFAELRNEKSCDRMEVLEKRFPTKTIHQLRDKYVEVFADMLYGEIDDESNIDDTTSDLCDWYKLLEGDTHDSVLGPSVETSLFQPSKQLVLKVAGDQEKIQKPHYKSSRKERQTWTAEEHRQFLYGVQHFGRGEWQSISKYFVPSRTPTQLASHAQKHFDRIRNNELDDRRQRHTINDVRLVNHDMNNTSHSHTEPEREKPNASSISLPILTEDMDILHDLTQGMPNFGQASNSPSNLAGQTTHCNHTIESFFQWQGQGTSSPRKQWSVLLAQSRTEHWTWPRRKRHLGGATTKRRRKNNRRTLPHVLTAQTPQEVLQFAQESDSGAKLSFEMVPIKGRDLHTVIPPF</sequence>
<keyword evidence="1" id="KW-0805">Transcription regulation</keyword>
<dbReference type="PROSITE" id="PS51294">
    <property type="entry name" value="HTH_MYB"/>
    <property type="match status" value="1"/>
</dbReference>
<dbReference type="AlphaFoldDB" id="A0A921UVL4"/>